<accession>K0DTX8</accession>
<dbReference type="GO" id="GO:0005737">
    <property type="term" value="C:cytoplasm"/>
    <property type="evidence" value="ECO:0007669"/>
    <property type="project" value="UniProtKB-SubCell"/>
</dbReference>
<keyword evidence="6 7" id="KW-0949">S-adenosyl-L-methionine</keyword>
<dbReference type="STRING" id="1229205.BUPH_00850"/>
<sequence>MAMSDFNEARERMVERQIVGRGIRDPRVLAAMRSVPREAFVPDYLRDLAYEDRPLPIGNEQTISQPAIVATMLEAADLSPTDLVLDVGTGSGYAAAVAATLAAHVYSIERHAELVAMARDMLARLNMSNVTVYLGDGTAGLAEHAPYDAIIAAAGGPHIPDVWRRQLAIGGRIVMPVGRELHYQKLIKLVRHGEDDYRSCSLGEVSFVPLVGADAWPAPDEHRRGADKSGGGGDSGVGGGSGEAGGRGVGGAERGRSCPRSAGEVAGLHGLLAVA</sequence>
<dbReference type="SUPFAM" id="SSF53335">
    <property type="entry name" value="S-adenosyl-L-methionine-dependent methyltransferases"/>
    <property type="match status" value="1"/>
</dbReference>
<evidence type="ECO:0000313" key="9">
    <source>
        <dbReference type="EMBL" id="AFT88305.1"/>
    </source>
</evidence>
<dbReference type="EC" id="2.1.1.77" evidence="7"/>
<feature type="region of interest" description="Disordered" evidence="8">
    <location>
        <begin position="218"/>
        <end position="262"/>
    </location>
</feature>
<comment type="catalytic activity">
    <reaction evidence="7">
        <text>[protein]-L-isoaspartate + S-adenosyl-L-methionine = [protein]-L-isoaspartate alpha-methyl ester + S-adenosyl-L-homocysteine</text>
        <dbReference type="Rhea" id="RHEA:12705"/>
        <dbReference type="Rhea" id="RHEA-COMP:12143"/>
        <dbReference type="Rhea" id="RHEA-COMP:12144"/>
        <dbReference type="ChEBI" id="CHEBI:57856"/>
        <dbReference type="ChEBI" id="CHEBI:59789"/>
        <dbReference type="ChEBI" id="CHEBI:90596"/>
        <dbReference type="ChEBI" id="CHEBI:90598"/>
        <dbReference type="EC" id="2.1.1.77"/>
    </reaction>
</comment>
<keyword evidence="3 7" id="KW-0963">Cytoplasm</keyword>
<dbReference type="EMBL" id="CP003864">
    <property type="protein sequence ID" value="AFT88305.1"/>
    <property type="molecule type" value="Genomic_DNA"/>
</dbReference>
<dbReference type="PANTHER" id="PTHR11579">
    <property type="entry name" value="PROTEIN-L-ISOASPARTATE O-METHYLTRANSFERASE"/>
    <property type="match status" value="1"/>
</dbReference>
<evidence type="ECO:0000256" key="5">
    <source>
        <dbReference type="ARBA" id="ARBA00022679"/>
    </source>
</evidence>
<dbReference type="GO" id="GO:0030091">
    <property type="term" value="P:protein repair"/>
    <property type="evidence" value="ECO:0007669"/>
    <property type="project" value="UniProtKB-UniRule"/>
</dbReference>
<dbReference type="Proteomes" id="UP000010105">
    <property type="component" value="Chromosome 2"/>
</dbReference>
<evidence type="ECO:0000256" key="6">
    <source>
        <dbReference type="ARBA" id="ARBA00022691"/>
    </source>
</evidence>
<evidence type="ECO:0000256" key="2">
    <source>
        <dbReference type="ARBA" id="ARBA00005369"/>
    </source>
</evidence>
<evidence type="ECO:0000256" key="3">
    <source>
        <dbReference type="ARBA" id="ARBA00022490"/>
    </source>
</evidence>
<comment type="similarity">
    <text evidence="2 7">Belongs to the methyltransferase superfamily. L-isoaspartyl/D-aspartyl protein methyltransferase family.</text>
</comment>
<gene>
    <name evidence="7" type="primary">pcm</name>
    <name evidence="9" type="ORF">BUPH_00850</name>
</gene>
<dbReference type="Pfam" id="PF01135">
    <property type="entry name" value="PCMT"/>
    <property type="match status" value="1"/>
</dbReference>
<dbReference type="GO" id="GO:0004719">
    <property type="term" value="F:protein-L-isoaspartate (D-aspartate) O-methyltransferase activity"/>
    <property type="evidence" value="ECO:0007669"/>
    <property type="project" value="UniProtKB-UniRule"/>
</dbReference>
<dbReference type="Gene3D" id="3.40.50.150">
    <property type="entry name" value="Vaccinia Virus protein VP39"/>
    <property type="match status" value="1"/>
</dbReference>
<keyword evidence="5 7" id="KW-0808">Transferase</keyword>
<dbReference type="FunFam" id="3.40.50.150:FF:000010">
    <property type="entry name" value="Protein-L-isoaspartate O-methyltransferase"/>
    <property type="match status" value="1"/>
</dbReference>
<comment type="function">
    <text evidence="7">Catalyzes the methyl esterification of L-isoaspartyl residues in peptides and proteins that result from spontaneous decomposition of normal L-aspartyl and L-asparaginyl residues. It plays a role in the repair and/or degradation of damaged proteins.</text>
</comment>
<proteinExistence type="inferred from homology"/>
<dbReference type="eggNOG" id="COG2518">
    <property type="taxonomic scope" value="Bacteria"/>
</dbReference>
<evidence type="ECO:0000256" key="8">
    <source>
        <dbReference type="SAM" id="MobiDB-lite"/>
    </source>
</evidence>
<feature type="active site" evidence="7">
    <location>
        <position position="64"/>
    </location>
</feature>
<reference evidence="9 10" key="1">
    <citation type="journal article" date="2012" name="J. Bacteriol.">
        <title>Complete Genome Sequence of Burkholderia phenoliruptrix BR3459a (CLA1), a Heat-Tolerant, Nitrogen-Fixing Symbiont of Mimosa flocculosa.</title>
        <authorList>
            <person name="de Oliveira Cunha C."/>
            <person name="Goda Zuleta L.F."/>
            <person name="Paula de Almeida L.G."/>
            <person name="Prioli Ciapina L."/>
            <person name="Lustrino Borges W."/>
            <person name="Pitard R.M."/>
            <person name="Baldani J.I."/>
            <person name="Straliotto R."/>
            <person name="de Faria S.M."/>
            <person name="Hungria M."/>
            <person name="Sousa Cavada B."/>
            <person name="Mercante F.M."/>
            <person name="Ribeiro de Vasconcelos A.T."/>
        </authorList>
    </citation>
    <scope>NUCLEOTIDE SEQUENCE [LARGE SCALE GENOMIC DNA]</scope>
    <source>
        <strain evidence="9 10">BR3459a</strain>
    </source>
</reference>
<dbReference type="GO" id="GO:0032259">
    <property type="term" value="P:methylation"/>
    <property type="evidence" value="ECO:0007669"/>
    <property type="project" value="UniProtKB-KW"/>
</dbReference>
<name>K0DTX8_9BURK</name>
<evidence type="ECO:0000256" key="1">
    <source>
        <dbReference type="ARBA" id="ARBA00004496"/>
    </source>
</evidence>
<evidence type="ECO:0000256" key="4">
    <source>
        <dbReference type="ARBA" id="ARBA00022603"/>
    </source>
</evidence>
<dbReference type="InterPro" id="IPR029063">
    <property type="entry name" value="SAM-dependent_MTases_sf"/>
</dbReference>
<dbReference type="HAMAP" id="MF_00090">
    <property type="entry name" value="PIMT"/>
    <property type="match status" value="1"/>
</dbReference>
<dbReference type="KEGG" id="bpx:BUPH_00850"/>
<evidence type="ECO:0000256" key="7">
    <source>
        <dbReference type="HAMAP-Rule" id="MF_00090"/>
    </source>
</evidence>
<dbReference type="CDD" id="cd02440">
    <property type="entry name" value="AdoMet_MTases"/>
    <property type="match status" value="1"/>
</dbReference>
<evidence type="ECO:0000313" key="10">
    <source>
        <dbReference type="Proteomes" id="UP000010105"/>
    </source>
</evidence>
<comment type="subcellular location">
    <subcellularLocation>
        <location evidence="1 7">Cytoplasm</location>
    </subcellularLocation>
</comment>
<dbReference type="InterPro" id="IPR000682">
    <property type="entry name" value="PCMT"/>
</dbReference>
<organism evidence="9 10">
    <name type="scientific">Paraburkholderia phenoliruptrix BR3459a</name>
    <dbReference type="NCBI Taxonomy" id="1229205"/>
    <lineage>
        <taxon>Bacteria</taxon>
        <taxon>Pseudomonadati</taxon>
        <taxon>Pseudomonadota</taxon>
        <taxon>Betaproteobacteria</taxon>
        <taxon>Burkholderiales</taxon>
        <taxon>Burkholderiaceae</taxon>
        <taxon>Paraburkholderia</taxon>
    </lineage>
</organism>
<protein>
    <recommendedName>
        <fullName evidence="7">Protein-L-isoaspartate O-methyltransferase</fullName>
        <ecNumber evidence="7">2.1.1.77</ecNumber>
    </recommendedName>
    <alternativeName>
        <fullName evidence="7">L-isoaspartyl protein carboxyl methyltransferase</fullName>
    </alternativeName>
    <alternativeName>
        <fullName evidence="7">Protein L-isoaspartyl methyltransferase</fullName>
    </alternativeName>
    <alternativeName>
        <fullName evidence="7">Protein-beta-aspartate methyltransferase</fullName>
        <shortName evidence="7">PIMT</shortName>
    </alternativeName>
</protein>
<dbReference type="PATRIC" id="fig|1229205.11.peg.4745"/>
<dbReference type="PROSITE" id="PS01279">
    <property type="entry name" value="PCMT"/>
    <property type="match status" value="1"/>
</dbReference>
<dbReference type="HOGENOM" id="CLU_055432_2_0_4"/>
<dbReference type="NCBIfam" id="TIGR00080">
    <property type="entry name" value="pimt"/>
    <property type="match status" value="1"/>
</dbReference>
<dbReference type="AlphaFoldDB" id="K0DTX8"/>
<keyword evidence="4 7" id="KW-0489">Methyltransferase</keyword>
<dbReference type="NCBIfam" id="NF001453">
    <property type="entry name" value="PRK00312.1"/>
    <property type="match status" value="1"/>
</dbReference>
<dbReference type="PANTHER" id="PTHR11579:SF0">
    <property type="entry name" value="PROTEIN-L-ISOASPARTATE(D-ASPARTATE) O-METHYLTRANSFERASE"/>
    <property type="match status" value="1"/>
</dbReference>
<feature type="compositionally biased region" description="Gly residues" evidence="8">
    <location>
        <begin position="228"/>
        <end position="252"/>
    </location>
</feature>